<dbReference type="Proteomes" id="UP001501456">
    <property type="component" value="Unassembled WGS sequence"/>
</dbReference>
<name>A0ABP7GVC9_9FLAO</name>
<evidence type="ECO:0000256" key="1">
    <source>
        <dbReference type="SAM" id="SignalP"/>
    </source>
</evidence>
<sequence length="191" mass="23038">MQKLFLICFLVIIHSVSAQDRNVDSENVIQWQEAYRIEVSDFKKKRLPNDSYAFTAYKIEFYPSEVIVDMNDYIQGYESLTVVAEFHMDKSHFEAGYEKDLLKHEQITFDIAELFARKIRKRFEELKQKEEKRFAMYNNEYRQLWKACLKYQQEFNNDTNSGWGSPKKVEEWQSRINQELMDLKKYAIKPI</sequence>
<reference evidence="3" key="1">
    <citation type="journal article" date="2019" name="Int. J. Syst. Evol. Microbiol.">
        <title>The Global Catalogue of Microorganisms (GCM) 10K type strain sequencing project: providing services to taxonomists for standard genome sequencing and annotation.</title>
        <authorList>
            <consortium name="The Broad Institute Genomics Platform"/>
            <consortium name="The Broad Institute Genome Sequencing Center for Infectious Disease"/>
            <person name="Wu L."/>
            <person name="Ma J."/>
        </authorList>
    </citation>
    <scope>NUCLEOTIDE SEQUENCE [LARGE SCALE GENOMIC DNA]</scope>
    <source>
        <strain evidence="3">JCM 17525</strain>
    </source>
</reference>
<feature type="signal peptide" evidence="1">
    <location>
        <begin position="1"/>
        <end position="18"/>
    </location>
</feature>
<evidence type="ECO:0000313" key="2">
    <source>
        <dbReference type="EMBL" id="GAA3776708.1"/>
    </source>
</evidence>
<dbReference type="EMBL" id="BAABBI010000001">
    <property type="protein sequence ID" value="GAA3776708.1"/>
    <property type="molecule type" value="Genomic_DNA"/>
</dbReference>
<proteinExistence type="predicted"/>
<feature type="chain" id="PRO_5045947129" evidence="1">
    <location>
        <begin position="19"/>
        <end position="191"/>
    </location>
</feature>
<organism evidence="2 3">
    <name type="scientific">Corallibacter vietnamensis</name>
    <dbReference type="NCBI Taxonomy" id="904130"/>
    <lineage>
        <taxon>Bacteria</taxon>
        <taxon>Pseudomonadati</taxon>
        <taxon>Bacteroidota</taxon>
        <taxon>Flavobacteriia</taxon>
        <taxon>Flavobacteriales</taxon>
        <taxon>Flavobacteriaceae</taxon>
        <taxon>Corallibacter</taxon>
    </lineage>
</organism>
<dbReference type="RefSeq" id="WP_344726932.1">
    <property type="nucleotide sequence ID" value="NZ_BAABBI010000001.1"/>
</dbReference>
<keyword evidence="1" id="KW-0732">Signal</keyword>
<comment type="caution">
    <text evidence="2">The sequence shown here is derived from an EMBL/GenBank/DDBJ whole genome shotgun (WGS) entry which is preliminary data.</text>
</comment>
<protein>
    <submittedName>
        <fullName evidence="2">Uncharacterized protein</fullName>
    </submittedName>
</protein>
<accession>A0ABP7GVC9</accession>
<gene>
    <name evidence="2" type="ORF">GCM10022271_06090</name>
</gene>
<keyword evidence="3" id="KW-1185">Reference proteome</keyword>
<evidence type="ECO:0000313" key="3">
    <source>
        <dbReference type="Proteomes" id="UP001501456"/>
    </source>
</evidence>